<protein>
    <recommendedName>
        <fullName evidence="5">ABC1 atypical kinase-like domain-containing protein</fullName>
    </recommendedName>
</protein>
<dbReference type="EMBL" id="JXST01000075">
    <property type="protein sequence ID" value="KIU13631.1"/>
    <property type="molecule type" value="Genomic_DNA"/>
</dbReference>
<sequence>MTTGDQPTDRAARSALVGQVAARLAVRRATSAIRQPFLSEAQKAQARDEQMLRLADDLADTLGTMKGAAMKLGQLLSLLNFGLSSAQSRDEFSRRLSPLFSRAPAVDNAMMFRLMDTEWGALRDRVRTIEPEPVATASLGQVYRAILTDGRQVAVKVQYPWARSAVRADLKNLALLVRLRANAYPVRGLNAVVAEVSRQITAELDYGLELANHRAVYEAHRDHPVFVIPEPINELCTERILVTEYLDGTQLHHLDDVDQTLRDHIGEAVFRFYCANIYTSGEFCADPHPGNILCLPDHRVGFVDFGLYIQMDRNEVELERSVLAAVMRGDAETAHRLARTAGFIVDAEAMPPDMALGYMQTVASWYLTPGLVQVTDKVAYKSLSQAMLPQSEFRSGIFKQRMRSAHAFSRRTEMSVCALLGTLEARGRWRDIASEWGLGTEPATAMGRDIAQWRSRAR</sequence>
<gene>
    <name evidence="6" type="ORF">TL10_28865</name>
</gene>
<organism evidence="6 7">
    <name type="scientific">Mycolicibacterium llatzerense</name>
    <dbReference type="NCBI Taxonomy" id="280871"/>
    <lineage>
        <taxon>Bacteria</taxon>
        <taxon>Bacillati</taxon>
        <taxon>Actinomycetota</taxon>
        <taxon>Actinomycetes</taxon>
        <taxon>Mycobacteriales</taxon>
        <taxon>Mycobacteriaceae</taxon>
        <taxon>Mycolicibacterium</taxon>
    </lineage>
</organism>
<evidence type="ECO:0000259" key="5">
    <source>
        <dbReference type="Pfam" id="PF03109"/>
    </source>
</evidence>
<dbReference type="STRING" id="280871.TL10_28865"/>
<keyword evidence="4" id="KW-0067">ATP-binding</keyword>
<dbReference type="PATRIC" id="fig|280871.6.peg.5988"/>
<name>A0A0D1LCH7_9MYCO</name>
<comment type="caution">
    <text evidence="6">The sequence shown here is derived from an EMBL/GenBank/DDBJ whole genome shotgun (WGS) entry which is preliminary data.</text>
</comment>
<dbReference type="PANTHER" id="PTHR43851:SF3">
    <property type="entry name" value="COENZYME Q8"/>
    <property type="match status" value="1"/>
</dbReference>
<dbReference type="AlphaFoldDB" id="A0A0D1LCH7"/>
<evidence type="ECO:0000313" key="7">
    <source>
        <dbReference type="Proteomes" id="UP000032221"/>
    </source>
</evidence>
<evidence type="ECO:0000256" key="1">
    <source>
        <dbReference type="ARBA" id="ARBA00009670"/>
    </source>
</evidence>
<dbReference type="InterPro" id="IPR034646">
    <property type="entry name" value="ADCK3_dom"/>
</dbReference>
<dbReference type="OrthoDB" id="9795390at2"/>
<accession>A0A0D1LCH7</accession>
<evidence type="ECO:0000256" key="4">
    <source>
        <dbReference type="ARBA" id="ARBA00022840"/>
    </source>
</evidence>
<dbReference type="SUPFAM" id="SSF56112">
    <property type="entry name" value="Protein kinase-like (PK-like)"/>
    <property type="match status" value="1"/>
</dbReference>
<dbReference type="PANTHER" id="PTHR43851">
    <property type="match status" value="1"/>
</dbReference>
<dbReference type="GO" id="GO:0016740">
    <property type="term" value="F:transferase activity"/>
    <property type="evidence" value="ECO:0007669"/>
    <property type="project" value="UniProtKB-KW"/>
</dbReference>
<evidence type="ECO:0000313" key="6">
    <source>
        <dbReference type="EMBL" id="KIU13631.1"/>
    </source>
</evidence>
<dbReference type="CDD" id="cd13970">
    <property type="entry name" value="ABC1_ADCK3"/>
    <property type="match status" value="1"/>
</dbReference>
<keyword evidence="2" id="KW-0808">Transferase</keyword>
<proteinExistence type="inferred from homology"/>
<dbReference type="GO" id="GO:0005524">
    <property type="term" value="F:ATP binding"/>
    <property type="evidence" value="ECO:0007669"/>
    <property type="project" value="UniProtKB-KW"/>
</dbReference>
<keyword evidence="3" id="KW-0547">Nucleotide-binding</keyword>
<dbReference type="Pfam" id="PF03109">
    <property type="entry name" value="ABC1"/>
    <property type="match status" value="1"/>
</dbReference>
<dbReference type="RefSeq" id="WP_043393794.1">
    <property type="nucleotide sequence ID" value="NZ_JXST01000075.1"/>
</dbReference>
<feature type="domain" description="ABC1 atypical kinase-like" evidence="5">
    <location>
        <begin position="99"/>
        <end position="334"/>
    </location>
</feature>
<keyword evidence="7" id="KW-1185">Reference proteome</keyword>
<dbReference type="InterPro" id="IPR051409">
    <property type="entry name" value="Atypical_kinase_ADCK"/>
</dbReference>
<dbReference type="InterPro" id="IPR011009">
    <property type="entry name" value="Kinase-like_dom_sf"/>
</dbReference>
<dbReference type="Proteomes" id="UP000032221">
    <property type="component" value="Unassembled WGS sequence"/>
</dbReference>
<reference evidence="6 7" key="1">
    <citation type="submission" date="2015-01" db="EMBL/GenBank/DDBJ databases">
        <title>Genome sequence of Mycobacterium llatzerense and Mycobacterium immunogenum recovered from brain abscess.</title>
        <authorList>
            <person name="Greninger A.L."/>
            <person name="Langelier C."/>
            <person name="Cunningham G."/>
            <person name="Chiu C.Y."/>
            <person name="Miller S."/>
        </authorList>
    </citation>
    <scope>NUCLEOTIDE SEQUENCE [LARGE SCALE GENOMIC DNA]</scope>
    <source>
        <strain evidence="6 7">CLUC14</strain>
    </source>
</reference>
<evidence type="ECO:0000256" key="3">
    <source>
        <dbReference type="ARBA" id="ARBA00022741"/>
    </source>
</evidence>
<dbReference type="InterPro" id="IPR004147">
    <property type="entry name" value="ABC1_dom"/>
</dbReference>
<comment type="similarity">
    <text evidence="1">Belongs to the protein kinase superfamily. ADCK protein kinase family.</text>
</comment>
<evidence type="ECO:0000256" key="2">
    <source>
        <dbReference type="ARBA" id="ARBA00022679"/>
    </source>
</evidence>